<reference evidence="1" key="1">
    <citation type="submission" date="2023-04" db="EMBL/GenBank/DDBJ databases">
        <title>A chromosome-level genome assembly of the parasitoid wasp Eretmocerus hayati.</title>
        <authorList>
            <person name="Zhong Y."/>
            <person name="Liu S."/>
            <person name="Liu Y."/>
        </authorList>
    </citation>
    <scope>NUCLEOTIDE SEQUENCE</scope>
    <source>
        <strain evidence="1">ZJU_SS_LIU_2023</strain>
    </source>
</reference>
<comment type="caution">
    <text evidence="1">The sequence shown here is derived from an EMBL/GenBank/DDBJ whole genome shotgun (WGS) entry which is preliminary data.</text>
</comment>
<sequence length="838" mass="98355">MAESNNVKSVDGLEDNLTSEEWTIIDNKKESKDDDESADAENSEKSDDAEEIDVSKEMHHSTGDTPTKSGHIEECTEATGRDSESDDIEILSYESGPEHTIVEEGRVQVVGERQIELKAPSYSKSGNPISNILIACSVVILILGVMYATMGELKDIEGKLKELNDVKVALNRMKLSMPDLQGLEYKSQFSRYNAKYEVYSENSIDQTKAHNVLNANSINDRLEMLEITHQNLCSTISKINSSNSVFGDICKTPKILTDMITFKKNLKRAHEETRGTTSPDKRFFSLLEEKLDYVSESLLAEVSVIFLKFSGKITDRLSKFGHRLDRMYAQLCSSKISGDMDDEFLKAFLNEDFHRRICKDAVFENRYVTENPKLNKTLKKKKSRNYNVSKKLTEADVPDKDRTELRKPQGPDNNSYEKFNNQEFYNFKSKGDMKVHEEWKKNKHERREDAGQNYEKFDGSNENMNRHWDKKYRELHHKVSDQDSRPGAKENCDKCKEARIGSVEYRRKNPYETHNIENENVEVDSGEKFEHLRNGRKNNENFGNLGNDQHANREFEHRNDFNDDDQITKNKHVKKDSFDRQNFDREEHTPKNNIERDEHSANNIHQNRIDTRSDHNNEDHRPRQDFSYHESKKDEKYRQKNSRFEAKTVDHGHMKKSNGHQFENKFNNNKQNFDSKHERRNYKIFDDSDIVNEWEDYKSSREEELTHQRSSEYLPRSNDLKGTKSTKYRGNERKYKEDVRNAEDDWQLKRGEARAQMRNSESDNWFLDRADSRRWARSNEPHFQKDRIPPSPPPRQEPYRNEQQNSWRGSERPPIKKKSFKNRVMDKIGRTFRSLGLI</sequence>
<evidence type="ECO:0000313" key="1">
    <source>
        <dbReference type="EMBL" id="KAJ8665250.1"/>
    </source>
</evidence>
<organism evidence="1 2">
    <name type="scientific">Eretmocerus hayati</name>
    <dbReference type="NCBI Taxonomy" id="131215"/>
    <lineage>
        <taxon>Eukaryota</taxon>
        <taxon>Metazoa</taxon>
        <taxon>Ecdysozoa</taxon>
        <taxon>Arthropoda</taxon>
        <taxon>Hexapoda</taxon>
        <taxon>Insecta</taxon>
        <taxon>Pterygota</taxon>
        <taxon>Neoptera</taxon>
        <taxon>Endopterygota</taxon>
        <taxon>Hymenoptera</taxon>
        <taxon>Apocrita</taxon>
        <taxon>Proctotrupomorpha</taxon>
        <taxon>Chalcidoidea</taxon>
        <taxon>Aphelinidae</taxon>
        <taxon>Aphelininae</taxon>
        <taxon>Eretmocerus</taxon>
    </lineage>
</organism>
<name>A0ACC2N6K8_9HYME</name>
<accession>A0ACC2N6K8</accession>
<gene>
    <name evidence="1" type="ORF">QAD02_006912</name>
</gene>
<evidence type="ECO:0000313" key="2">
    <source>
        <dbReference type="Proteomes" id="UP001239111"/>
    </source>
</evidence>
<proteinExistence type="predicted"/>
<protein>
    <submittedName>
        <fullName evidence="1">Uncharacterized protein</fullName>
    </submittedName>
</protein>
<dbReference type="Proteomes" id="UP001239111">
    <property type="component" value="Chromosome 4"/>
</dbReference>
<dbReference type="EMBL" id="CM056744">
    <property type="protein sequence ID" value="KAJ8665250.1"/>
    <property type="molecule type" value="Genomic_DNA"/>
</dbReference>
<keyword evidence="2" id="KW-1185">Reference proteome</keyword>